<dbReference type="PANTHER" id="PTHR30137:SF8">
    <property type="entry name" value="BLR5498 PROTEIN"/>
    <property type="match status" value="1"/>
</dbReference>
<evidence type="ECO:0000313" key="5">
    <source>
        <dbReference type="Proteomes" id="UP000286801"/>
    </source>
</evidence>
<reference evidence="4 5" key="1">
    <citation type="submission" date="2018-06" db="EMBL/GenBank/DDBJ databases">
        <title>Combined omics and stable isotope probing to characterize newly discovered Mariana Back-Arc vent microbial communities.</title>
        <authorList>
            <person name="Trembath-Reichert E."/>
            <person name="Huber J.A."/>
        </authorList>
    </citation>
    <scope>NUCLEOTIDE SEQUENCE [LARGE SCALE GENOMIC DNA]</scope>
    <source>
        <strain evidence="4">MAG 63_1</strain>
    </source>
</reference>
<gene>
    <name evidence="4" type="ORF">DSY97_09275</name>
</gene>
<dbReference type="InterPro" id="IPR050766">
    <property type="entry name" value="Bact_Lucif_Oxidored"/>
</dbReference>
<dbReference type="Gene3D" id="3.20.20.30">
    <property type="entry name" value="Luciferase-like domain"/>
    <property type="match status" value="1"/>
</dbReference>
<name>A0A432G2I3_9DELT</name>
<dbReference type="Proteomes" id="UP000286801">
    <property type="component" value="Unassembled WGS sequence"/>
</dbReference>
<proteinExistence type="predicted"/>
<comment type="caution">
    <text evidence="4">The sequence shown here is derived from an EMBL/GenBank/DDBJ whole genome shotgun (WGS) entry which is preliminary data.</text>
</comment>
<dbReference type="InterPro" id="IPR036661">
    <property type="entry name" value="Luciferase-like_sf"/>
</dbReference>
<dbReference type="Pfam" id="PF00296">
    <property type="entry name" value="Bac_luciferase"/>
    <property type="match status" value="1"/>
</dbReference>
<evidence type="ECO:0000259" key="3">
    <source>
        <dbReference type="Pfam" id="PF00296"/>
    </source>
</evidence>
<organism evidence="4 5">
    <name type="scientific">SAR324 cluster bacterium</name>
    <dbReference type="NCBI Taxonomy" id="2024889"/>
    <lineage>
        <taxon>Bacteria</taxon>
        <taxon>Deltaproteobacteria</taxon>
        <taxon>SAR324 cluster</taxon>
    </lineage>
</organism>
<dbReference type="GO" id="GO:0016705">
    <property type="term" value="F:oxidoreductase activity, acting on paired donors, with incorporation or reduction of molecular oxygen"/>
    <property type="evidence" value="ECO:0007669"/>
    <property type="project" value="InterPro"/>
</dbReference>
<keyword evidence="1" id="KW-0560">Oxidoreductase</keyword>
<protein>
    <submittedName>
        <fullName evidence="4">LLM class flavin-dependent oxidoreductase</fullName>
    </submittedName>
</protein>
<dbReference type="SUPFAM" id="SSF51679">
    <property type="entry name" value="Bacterial luciferase-like"/>
    <property type="match status" value="1"/>
</dbReference>
<evidence type="ECO:0000313" key="4">
    <source>
        <dbReference type="EMBL" id="RTZ77703.1"/>
    </source>
</evidence>
<accession>A0A432G2I3</accession>
<dbReference type="EMBL" id="QNZL01000246">
    <property type="protein sequence ID" value="RTZ77703.1"/>
    <property type="molecule type" value="Genomic_DNA"/>
</dbReference>
<dbReference type="GO" id="GO:0004497">
    <property type="term" value="F:monooxygenase activity"/>
    <property type="evidence" value="ECO:0007669"/>
    <property type="project" value="UniProtKB-KW"/>
</dbReference>
<dbReference type="AlphaFoldDB" id="A0A432G2I3"/>
<evidence type="ECO:0000256" key="1">
    <source>
        <dbReference type="ARBA" id="ARBA00023002"/>
    </source>
</evidence>
<dbReference type="PANTHER" id="PTHR30137">
    <property type="entry name" value="LUCIFERASE-LIKE MONOOXYGENASE"/>
    <property type="match status" value="1"/>
</dbReference>
<sequence length="387" mass="44246">MDFGYFANVSNPGLVKPYGQILGEVRDLAVTIEDAGWDSIWFTEHHFGHEGFEVCPNAIMLCTDIAARTSRIRLGQAANIVTFWNPLRFIEDIAVLDHMSNGRVEVGIGRGVYGREASNLNKDADLKDQAKNFRLFAETVELMKKAWTQDFISHQGEFFTYSEPGLIWSHPDSPKSETFMNMETNEIEKISILPKPLQKPHPQLWQVVDSTSSIEWAAKNDINVIMWIPTVKTLKKRFEIYRDARSEKLGREVPLGEGISLVRDMFCAENMEDAQRLGGDGILKYLKWICHWRGLGNHLDPGEELPDTQGKLDALTYEWLHPRNMLFGTPEYIVEKIKELQSELNLQSLMLWSHFPDVPHETAMRSIKLFNEEVLPHFKSGTVSLAN</sequence>
<keyword evidence="2" id="KW-0503">Monooxygenase</keyword>
<feature type="domain" description="Luciferase-like" evidence="3">
    <location>
        <begin position="1"/>
        <end position="342"/>
    </location>
</feature>
<dbReference type="GO" id="GO:0005829">
    <property type="term" value="C:cytosol"/>
    <property type="evidence" value="ECO:0007669"/>
    <property type="project" value="TreeGrafter"/>
</dbReference>
<evidence type="ECO:0000256" key="2">
    <source>
        <dbReference type="ARBA" id="ARBA00023033"/>
    </source>
</evidence>
<dbReference type="InterPro" id="IPR011251">
    <property type="entry name" value="Luciferase-like_dom"/>
</dbReference>